<dbReference type="EMBL" id="JARJCW010000006">
    <property type="protein sequence ID" value="KAJ7223558.1"/>
    <property type="molecule type" value="Genomic_DNA"/>
</dbReference>
<comment type="caution">
    <text evidence="2">The sequence shown here is derived from an EMBL/GenBank/DDBJ whole genome shotgun (WGS) entry which is preliminary data.</text>
</comment>
<accession>A0AAD6YMH0</accession>
<evidence type="ECO:0000256" key="1">
    <source>
        <dbReference type="SAM" id="MobiDB-lite"/>
    </source>
</evidence>
<proteinExistence type="predicted"/>
<evidence type="ECO:0000313" key="3">
    <source>
        <dbReference type="Proteomes" id="UP001219525"/>
    </source>
</evidence>
<gene>
    <name evidence="2" type="ORF">GGX14DRAFT_387871</name>
</gene>
<sequence>MENEGESGLFAKSAVTGEKDIEPRKHSEEMVRQVELTVPNINIPMLDLNFMFKLQQDQLTHLHHDNIAGALCDVGNEVAGDILSRVQHGNTEWRVRIGQRRTPGEGNETTTCRTIVDT</sequence>
<dbReference type="AlphaFoldDB" id="A0AAD6YMH0"/>
<feature type="region of interest" description="Disordered" evidence="1">
    <location>
        <begin position="1"/>
        <end position="26"/>
    </location>
</feature>
<keyword evidence="3" id="KW-1185">Reference proteome</keyword>
<name>A0AAD6YMH0_9AGAR</name>
<reference evidence="2" key="1">
    <citation type="submission" date="2023-03" db="EMBL/GenBank/DDBJ databases">
        <title>Massive genome expansion in bonnet fungi (Mycena s.s.) driven by repeated elements and novel gene families across ecological guilds.</title>
        <authorList>
            <consortium name="Lawrence Berkeley National Laboratory"/>
            <person name="Harder C.B."/>
            <person name="Miyauchi S."/>
            <person name="Viragh M."/>
            <person name="Kuo A."/>
            <person name="Thoen E."/>
            <person name="Andreopoulos B."/>
            <person name="Lu D."/>
            <person name="Skrede I."/>
            <person name="Drula E."/>
            <person name="Henrissat B."/>
            <person name="Morin E."/>
            <person name="Kohler A."/>
            <person name="Barry K."/>
            <person name="LaButti K."/>
            <person name="Morin E."/>
            <person name="Salamov A."/>
            <person name="Lipzen A."/>
            <person name="Mereny Z."/>
            <person name="Hegedus B."/>
            <person name="Baldrian P."/>
            <person name="Stursova M."/>
            <person name="Weitz H."/>
            <person name="Taylor A."/>
            <person name="Grigoriev I.V."/>
            <person name="Nagy L.G."/>
            <person name="Martin F."/>
            <person name="Kauserud H."/>
        </authorList>
    </citation>
    <scope>NUCLEOTIDE SEQUENCE</scope>
    <source>
        <strain evidence="2">9144</strain>
    </source>
</reference>
<organism evidence="2 3">
    <name type="scientific">Mycena pura</name>
    <dbReference type="NCBI Taxonomy" id="153505"/>
    <lineage>
        <taxon>Eukaryota</taxon>
        <taxon>Fungi</taxon>
        <taxon>Dikarya</taxon>
        <taxon>Basidiomycota</taxon>
        <taxon>Agaricomycotina</taxon>
        <taxon>Agaricomycetes</taxon>
        <taxon>Agaricomycetidae</taxon>
        <taxon>Agaricales</taxon>
        <taxon>Marasmiineae</taxon>
        <taxon>Mycenaceae</taxon>
        <taxon>Mycena</taxon>
    </lineage>
</organism>
<dbReference type="Proteomes" id="UP001219525">
    <property type="component" value="Unassembled WGS sequence"/>
</dbReference>
<evidence type="ECO:0000313" key="2">
    <source>
        <dbReference type="EMBL" id="KAJ7223558.1"/>
    </source>
</evidence>
<protein>
    <submittedName>
        <fullName evidence="2">Uncharacterized protein</fullName>
    </submittedName>
</protein>
<feature type="compositionally biased region" description="Basic and acidic residues" evidence="1">
    <location>
        <begin position="17"/>
        <end position="26"/>
    </location>
</feature>